<organism evidence="3 4">
    <name type="scientific">Leptosia nina</name>
    <dbReference type="NCBI Taxonomy" id="320188"/>
    <lineage>
        <taxon>Eukaryota</taxon>
        <taxon>Metazoa</taxon>
        <taxon>Ecdysozoa</taxon>
        <taxon>Arthropoda</taxon>
        <taxon>Hexapoda</taxon>
        <taxon>Insecta</taxon>
        <taxon>Pterygota</taxon>
        <taxon>Neoptera</taxon>
        <taxon>Endopterygota</taxon>
        <taxon>Lepidoptera</taxon>
        <taxon>Glossata</taxon>
        <taxon>Ditrysia</taxon>
        <taxon>Papilionoidea</taxon>
        <taxon>Pieridae</taxon>
        <taxon>Pierinae</taxon>
        <taxon>Leptosia</taxon>
    </lineage>
</organism>
<name>A0AAV1IYN0_9NEOP</name>
<dbReference type="InterPro" id="IPR032675">
    <property type="entry name" value="LRR_dom_sf"/>
</dbReference>
<sequence length="258" mass="29893">MNGLKLCNFRRDILLLSRLTVLDLSNNEIEKIPHEFGRMTNLCELILSNNNLGVPNISDWRWLLGLQIIRTLKLLDLSGNKLKGLPNDIWKLRNLVTLKLYNNELERIPASLGRLKNLRYLTLSQNILKSLPCSLMQCRFELLDISMNKFENRETLMKPKLSSQWDFCIGSLLHIAAKVVLKYNIYYAPNIIPRTLTETLDNANLCVCGRPVLNNIFIIKQFDCRDCFRSATITNDNVNHALDFECYFCSSKCLMKYN</sequence>
<dbReference type="Pfam" id="PF13855">
    <property type="entry name" value="LRR_8"/>
    <property type="match status" value="2"/>
</dbReference>
<dbReference type="GO" id="GO:0005737">
    <property type="term" value="C:cytoplasm"/>
    <property type="evidence" value="ECO:0007669"/>
    <property type="project" value="TreeGrafter"/>
</dbReference>
<dbReference type="PANTHER" id="PTHR48051">
    <property type="match status" value="1"/>
</dbReference>
<dbReference type="PRINTS" id="PR00019">
    <property type="entry name" value="LEURICHRPT"/>
</dbReference>
<evidence type="ECO:0000256" key="2">
    <source>
        <dbReference type="ARBA" id="ARBA00022737"/>
    </source>
</evidence>
<dbReference type="PANTHER" id="PTHR48051:SF1">
    <property type="entry name" value="RAS SUPPRESSOR PROTEIN 1"/>
    <property type="match status" value="1"/>
</dbReference>
<dbReference type="Gene3D" id="3.80.10.10">
    <property type="entry name" value="Ribonuclease Inhibitor"/>
    <property type="match status" value="2"/>
</dbReference>
<gene>
    <name evidence="3" type="ORF">LNINA_LOCUS2151</name>
</gene>
<dbReference type="AlphaFoldDB" id="A0AAV1IYN0"/>
<dbReference type="Proteomes" id="UP001497472">
    <property type="component" value="Unassembled WGS sequence"/>
</dbReference>
<evidence type="ECO:0000313" key="4">
    <source>
        <dbReference type="Proteomes" id="UP001497472"/>
    </source>
</evidence>
<evidence type="ECO:0008006" key="5">
    <source>
        <dbReference type="Google" id="ProtNLM"/>
    </source>
</evidence>
<evidence type="ECO:0000313" key="3">
    <source>
        <dbReference type="EMBL" id="CAK1542239.1"/>
    </source>
</evidence>
<comment type="caution">
    <text evidence="3">The sequence shown here is derived from an EMBL/GenBank/DDBJ whole genome shotgun (WGS) entry which is preliminary data.</text>
</comment>
<keyword evidence="4" id="KW-1185">Reference proteome</keyword>
<proteinExistence type="predicted"/>
<protein>
    <recommendedName>
        <fullName evidence="5">Leucine-rich repeat protein</fullName>
    </recommendedName>
</protein>
<dbReference type="SMART" id="SM00369">
    <property type="entry name" value="LRR_TYP"/>
    <property type="match status" value="4"/>
</dbReference>
<dbReference type="PROSITE" id="PS51450">
    <property type="entry name" value="LRR"/>
    <property type="match status" value="3"/>
</dbReference>
<accession>A0AAV1IYN0</accession>
<keyword evidence="2" id="KW-0677">Repeat</keyword>
<dbReference type="InterPro" id="IPR003591">
    <property type="entry name" value="Leu-rich_rpt_typical-subtyp"/>
</dbReference>
<dbReference type="InterPro" id="IPR050216">
    <property type="entry name" value="LRR_domain-containing"/>
</dbReference>
<keyword evidence="1" id="KW-0433">Leucine-rich repeat</keyword>
<dbReference type="SUPFAM" id="SSF52058">
    <property type="entry name" value="L domain-like"/>
    <property type="match status" value="1"/>
</dbReference>
<dbReference type="InterPro" id="IPR001611">
    <property type="entry name" value="Leu-rich_rpt"/>
</dbReference>
<dbReference type="EMBL" id="CAVLEF010000003">
    <property type="protein sequence ID" value="CAK1542239.1"/>
    <property type="molecule type" value="Genomic_DNA"/>
</dbReference>
<evidence type="ECO:0000256" key="1">
    <source>
        <dbReference type="ARBA" id="ARBA00022614"/>
    </source>
</evidence>
<reference evidence="3 4" key="1">
    <citation type="submission" date="2023-11" db="EMBL/GenBank/DDBJ databases">
        <authorList>
            <person name="Okamura Y."/>
        </authorList>
    </citation>
    <scope>NUCLEOTIDE SEQUENCE [LARGE SCALE GENOMIC DNA]</scope>
</reference>